<feature type="region of interest" description="Disordered" evidence="1">
    <location>
        <begin position="115"/>
        <end position="162"/>
    </location>
</feature>
<dbReference type="AlphaFoldDB" id="A0AAQ3XHW9"/>
<keyword evidence="3" id="KW-1185">Reference proteome</keyword>
<dbReference type="PANTHER" id="PTHR33087:SF38">
    <property type="entry name" value="OS10G0201600 PROTEIN"/>
    <property type="match status" value="1"/>
</dbReference>
<evidence type="ECO:0000313" key="2">
    <source>
        <dbReference type="EMBL" id="WVZ98725.1"/>
    </source>
</evidence>
<evidence type="ECO:0000313" key="3">
    <source>
        <dbReference type="Proteomes" id="UP001341281"/>
    </source>
</evidence>
<dbReference type="PANTHER" id="PTHR33087">
    <property type="entry name" value="OS07G0539200 PROTEIN"/>
    <property type="match status" value="1"/>
</dbReference>
<organism evidence="2 3">
    <name type="scientific">Paspalum notatum var. saurae</name>
    <dbReference type="NCBI Taxonomy" id="547442"/>
    <lineage>
        <taxon>Eukaryota</taxon>
        <taxon>Viridiplantae</taxon>
        <taxon>Streptophyta</taxon>
        <taxon>Embryophyta</taxon>
        <taxon>Tracheophyta</taxon>
        <taxon>Spermatophyta</taxon>
        <taxon>Magnoliopsida</taxon>
        <taxon>Liliopsida</taxon>
        <taxon>Poales</taxon>
        <taxon>Poaceae</taxon>
        <taxon>PACMAD clade</taxon>
        <taxon>Panicoideae</taxon>
        <taxon>Andropogonodae</taxon>
        <taxon>Paspaleae</taxon>
        <taxon>Paspalinae</taxon>
        <taxon>Paspalum</taxon>
    </lineage>
</organism>
<dbReference type="EMBL" id="CP144754">
    <property type="protein sequence ID" value="WVZ98725.1"/>
    <property type="molecule type" value="Genomic_DNA"/>
</dbReference>
<proteinExistence type="predicted"/>
<protein>
    <recommendedName>
        <fullName evidence="4">DUF4283 domain-containing protein</fullName>
    </recommendedName>
</protein>
<dbReference type="Proteomes" id="UP001341281">
    <property type="component" value="Chromosome 10"/>
</dbReference>
<gene>
    <name evidence="2" type="ORF">U9M48_044125</name>
</gene>
<evidence type="ECO:0008006" key="4">
    <source>
        <dbReference type="Google" id="ProtNLM"/>
    </source>
</evidence>
<accession>A0AAQ3XHW9</accession>
<dbReference type="InterPro" id="IPR053253">
    <property type="entry name" value="Sex_diff_modulator"/>
</dbReference>
<sequence>MRYRVLLVLRGIPTHAWSVDTAQRVLGSSCAGIELDRDTEAKIDLKRFVLAAWCLNPDLIPSRRTLWVPDPKEPHAPGNLSLKEHEMIRSKLSGLRYEITVEVAELQHWFVRPEREVSPDARDSDDDNDFPGFHDSGDHGWEPCPRQTRFSTDASLPRLGPG</sequence>
<reference evidence="2 3" key="1">
    <citation type="submission" date="2024-02" db="EMBL/GenBank/DDBJ databases">
        <title>High-quality chromosome-scale genome assembly of Pensacola bahiagrass (Paspalum notatum Flugge var. saurae).</title>
        <authorList>
            <person name="Vega J.M."/>
            <person name="Podio M."/>
            <person name="Orjuela J."/>
            <person name="Siena L.A."/>
            <person name="Pessino S.C."/>
            <person name="Combes M.C."/>
            <person name="Mariac C."/>
            <person name="Albertini E."/>
            <person name="Pupilli F."/>
            <person name="Ortiz J.P.A."/>
            <person name="Leblanc O."/>
        </authorList>
    </citation>
    <scope>NUCLEOTIDE SEQUENCE [LARGE SCALE GENOMIC DNA]</scope>
    <source>
        <strain evidence="2">R1</strain>
        <tissue evidence="2">Leaf</tissue>
    </source>
</reference>
<evidence type="ECO:0000256" key="1">
    <source>
        <dbReference type="SAM" id="MobiDB-lite"/>
    </source>
</evidence>
<name>A0AAQ3XHW9_PASNO</name>